<dbReference type="PANTHER" id="PTHR30121">
    <property type="entry name" value="UNCHARACTERIZED PROTEIN YJGR-RELATED"/>
    <property type="match status" value="1"/>
</dbReference>
<dbReference type="PANTHER" id="PTHR30121:SF11">
    <property type="entry name" value="AAA+ ATPASE DOMAIN-CONTAINING PROTEIN"/>
    <property type="match status" value="1"/>
</dbReference>
<dbReference type="InterPro" id="IPR051162">
    <property type="entry name" value="T4SS_component"/>
</dbReference>
<protein>
    <recommendedName>
        <fullName evidence="5">TraG P-loop domain-containing protein</fullName>
    </recommendedName>
</protein>
<dbReference type="Proteomes" id="UP000070456">
    <property type="component" value="Unassembled WGS sequence"/>
</dbReference>
<dbReference type="STRING" id="520762.AN619_29490"/>
<organism evidence="3 4">
    <name type="scientific">Thermotalea metallivorans</name>
    <dbReference type="NCBI Taxonomy" id="520762"/>
    <lineage>
        <taxon>Bacteria</taxon>
        <taxon>Bacillati</taxon>
        <taxon>Bacillota</taxon>
        <taxon>Clostridia</taxon>
        <taxon>Peptostreptococcales</taxon>
        <taxon>Thermotaleaceae</taxon>
        <taxon>Thermotalea</taxon>
    </lineage>
</organism>
<evidence type="ECO:0000313" key="4">
    <source>
        <dbReference type="Proteomes" id="UP000070456"/>
    </source>
</evidence>
<feature type="coiled-coil region" evidence="1">
    <location>
        <begin position="153"/>
        <end position="189"/>
    </location>
</feature>
<keyword evidence="4" id="KW-1185">Reference proteome</keyword>
<dbReference type="RefSeq" id="WP_068558030.1">
    <property type="nucleotide sequence ID" value="NZ_LOEE01000081.1"/>
</dbReference>
<gene>
    <name evidence="3" type="ORF">AN619_29490</name>
</gene>
<evidence type="ECO:0008006" key="5">
    <source>
        <dbReference type="Google" id="ProtNLM"/>
    </source>
</evidence>
<dbReference type="Gene3D" id="1.10.8.730">
    <property type="match status" value="1"/>
</dbReference>
<evidence type="ECO:0000256" key="2">
    <source>
        <dbReference type="SAM" id="MobiDB-lite"/>
    </source>
</evidence>
<dbReference type="OrthoDB" id="9804380at2"/>
<evidence type="ECO:0000313" key="3">
    <source>
        <dbReference type="EMBL" id="KXG73717.1"/>
    </source>
</evidence>
<proteinExistence type="predicted"/>
<dbReference type="SUPFAM" id="SSF52540">
    <property type="entry name" value="P-loop containing nucleoside triphosphate hydrolases"/>
    <property type="match status" value="1"/>
</dbReference>
<dbReference type="EMBL" id="LOEE01000081">
    <property type="protein sequence ID" value="KXG73717.1"/>
    <property type="molecule type" value="Genomic_DNA"/>
</dbReference>
<dbReference type="InterPro" id="IPR027417">
    <property type="entry name" value="P-loop_NTPase"/>
</dbReference>
<feature type="region of interest" description="Disordered" evidence="2">
    <location>
        <begin position="1"/>
        <end position="25"/>
    </location>
</feature>
<reference evidence="3 4" key="1">
    <citation type="submission" date="2015-12" db="EMBL/GenBank/DDBJ databases">
        <title>Draft genome sequence of the thermoanaerobe Thermotalea metallivorans, an isolate from the runoff channel of the Great Artesian Basin, Australia.</title>
        <authorList>
            <person name="Patel B.K."/>
        </authorList>
    </citation>
    <scope>NUCLEOTIDE SEQUENCE [LARGE SCALE GENOMIC DNA]</scope>
    <source>
        <strain evidence="3 4">B2-1</strain>
    </source>
</reference>
<name>A0A140KZJ2_9FIRM</name>
<accession>A0A140KZJ2</accession>
<dbReference type="Gene3D" id="3.40.50.300">
    <property type="entry name" value="P-loop containing nucleotide triphosphate hydrolases"/>
    <property type="match status" value="1"/>
</dbReference>
<evidence type="ECO:0000256" key="1">
    <source>
        <dbReference type="SAM" id="Coils"/>
    </source>
</evidence>
<sequence length="678" mass="77367">MQFIKKAEKEKKSIPAKPTKEKSDRKLFSFKNKKKNVEKDNKDSELAKDLNIFSNIAKEKDVFSPTLIREVDKKDKIPFGKRNFNDYMVEVGTTIGFNRYFRSFFGKMMAENTHFGMFDDLYLGGFGDADCDVAIHVSRADDSKTRYLLSRKIAGLEADLQNEKDTIKIKQLRDQLAELHGQEERLRKNIEQLYHVSIQATVSSDSLEKLKKFSNAMIKRLSNQGVFLRSADTKQLPALLAMTPFDNTKHDFKHTFKNAETSNVADMFPFGFGSISHTTGVIIGEDIYGKPVYYNDRHPRLQNYNSVTFGVSGSGKSMKTKVLNSRKAYQGDKTRTGIIDFELENKDWILELGFPYIEFSTTDSLYSLNIFPIPRVVVSRNSQKYADIDDAVNTVFAVVTKMLKIATNQTLMGSKQILLKEAIQDCYNVCGITYNPESIYEDSNMTDSGIYTLNRQFKPMPQLITLYEVLGQQKYSELQEERKIVKSFTKAGNIKSQAVFDCQTNVNLQDNIMIGMSVNGLDDVMKPIGLYVASSNLWSTYERLPKAIKKDIIIDEAQNMMQEDYEATVLENWCRIARRRNIGIHPITQGFEVFLRKQQGFGILKNASTKFLFRQDALDIEAIEGKFNLPDGAKLQLLNFEAGECIMIVGNEMILMKTKPMPNEYELFSTNPNEEGEV</sequence>
<dbReference type="AlphaFoldDB" id="A0A140KZJ2"/>
<keyword evidence="1" id="KW-0175">Coiled coil</keyword>
<comment type="caution">
    <text evidence="3">The sequence shown here is derived from an EMBL/GenBank/DDBJ whole genome shotgun (WGS) entry which is preliminary data.</text>
</comment>